<name>A0A1I0XJI5_9PSEU</name>
<protein>
    <submittedName>
        <fullName evidence="2">Transcriptional regulator, ArsR family</fullName>
    </submittedName>
</protein>
<reference evidence="3" key="1">
    <citation type="submission" date="2016-10" db="EMBL/GenBank/DDBJ databases">
        <authorList>
            <person name="Varghese N."/>
            <person name="Submissions S."/>
        </authorList>
    </citation>
    <scope>NUCLEOTIDE SEQUENCE [LARGE SCALE GENOMIC DNA]</scope>
    <source>
        <strain evidence="3">CGMCC 4.3568</strain>
    </source>
</reference>
<dbReference type="InterPro" id="IPR036390">
    <property type="entry name" value="WH_DNA-bd_sf"/>
</dbReference>
<accession>A0A1I0XJI5</accession>
<gene>
    <name evidence="2" type="ORF">SAMN05216266_103213</name>
</gene>
<dbReference type="STRING" id="490629.SAMN05216266_103213"/>
<dbReference type="InterPro" id="IPR027395">
    <property type="entry name" value="WH_DNA-bd_dom"/>
</dbReference>
<evidence type="ECO:0000313" key="3">
    <source>
        <dbReference type="Proteomes" id="UP000243799"/>
    </source>
</evidence>
<dbReference type="InterPro" id="IPR011991">
    <property type="entry name" value="ArsR-like_HTH"/>
</dbReference>
<dbReference type="CDD" id="cd00090">
    <property type="entry name" value="HTH_ARSR"/>
    <property type="match status" value="1"/>
</dbReference>
<organism evidence="2 3">
    <name type="scientific">Amycolatopsis marina</name>
    <dbReference type="NCBI Taxonomy" id="490629"/>
    <lineage>
        <taxon>Bacteria</taxon>
        <taxon>Bacillati</taxon>
        <taxon>Actinomycetota</taxon>
        <taxon>Actinomycetes</taxon>
        <taxon>Pseudonocardiales</taxon>
        <taxon>Pseudonocardiaceae</taxon>
        <taxon>Amycolatopsis</taxon>
    </lineage>
</organism>
<dbReference type="PANTHER" id="PTHR37318:SF1">
    <property type="entry name" value="BSL7504 PROTEIN"/>
    <property type="match status" value="1"/>
</dbReference>
<dbReference type="Pfam" id="PF13601">
    <property type="entry name" value="HTH_34"/>
    <property type="match status" value="1"/>
</dbReference>
<dbReference type="PANTHER" id="PTHR37318">
    <property type="entry name" value="BSL7504 PROTEIN"/>
    <property type="match status" value="1"/>
</dbReference>
<dbReference type="EMBL" id="FOKG01000003">
    <property type="protein sequence ID" value="SFB00388.1"/>
    <property type="molecule type" value="Genomic_DNA"/>
</dbReference>
<feature type="domain" description="Winged helix DNA-binding" evidence="1">
    <location>
        <begin position="20"/>
        <end position="96"/>
    </location>
</feature>
<dbReference type="RefSeq" id="WP_177242508.1">
    <property type="nucleotide sequence ID" value="NZ_FOKG01000003.1"/>
</dbReference>
<sequence>MNGPFEELAGLDKLIHEPARLAITTALSACEQADFLFLQRLTGLSKGNLSAHLSKLETGGLVTISKRFSGKRPETWVRLTSEGSKALAAHWERLDALHKQARDWTNAPGREGPARAPGAR</sequence>
<dbReference type="Proteomes" id="UP000243799">
    <property type="component" value="Unassembled WGS sequence"/>
</dbReference>
<evidence type="ECO:0000259" key="1">
    <source>
        <dbReference type="Pfam" id="PF13601"/>
    </source>
</evidence>
<dbReference type="AlphaFoldDB" id="A0A1I0XJI5"/>
<proteinExistence type="predicted"/>
<evidence type="ECO:0000313" key="2">
    <source>
        <dbReference type="EMBL" id="SFB00388.1"/>
    </source>
</evidence>
<dbReference type="Gene3D" id="1.10.10.10">
    <property type="entry name" value="Winged helix-like DNA-binding domain superfamily/Winged helix DNA-binding domain"/>
    <property type="match status" value="1"/>
</dbReference>
<dbReference type="InterPro" id="IPR036388">
    <property type="entry name" value="WH-like_DNA-bd_sf"/>
</dbReference>
<dbReference type="SUPFAM" id="SSF46785">
    <property type="entry name" value="Winged helix' DNA-binding domain"/>
    <property type="match status" value="1"/>
</dbReference>
<keyword evidence="3" id="KW-1185">Reference proteome</keyword>